<dbReference type="AlphaFoldDB" id="D5EM97"/>
<evidence type="ECO:0000313" key="4">
    <source>
        <dbReference type="Proteomes" id="UP000000925"/>
    </source>
</evidence>
<keyword evidence="2" id="KW-0732">Signal</keyword>
<dbReference type="KEGG" id="caa:Caka_2240"/>
<accession>D5EM97</accession>
<dbReference type="Proteomes" id="UP000000925">
    <property type="component" value="Chromosome"/>
</dbReference>
<protein>
    <recommendedName>
        <fullName evidence="5">Lipoprotein</fullName>
    </recommendedName>
</protein>
<dbReference type="EMBL" id="CP001998">
    <property type="protein sequence ID" value="ADE55257.1"/>
    <property type="molecule type" value="Genomic_DNA"/>
</dbReference>
<name>D5EM97_CORAD</name>
<evidence type="ECO:0000313" key="3">
    <source>
        <dbReference type="EMBL" id="ADE55257.1"/>
    </source>
</evidence>
<evidence type="ECO:0000256" key="2">
    <source>
        <dbReference type="SAM" id="SignalP"/>
    </source>
</evidence>
<reference evidence="3 4" key="1">
    <citation type="journal article" date="2010" name="Stand. Genomic Sci.">
        <title>Complete genome sequence of Coraliomargarita akajimensis type strain (04OKA010-24).</title>
        <authorList>
            <person name="Mavromatis K."/>
            <person name="Abt B."/>
            <person name="Brambilla E."/>
            <person name="Lapidus A."/>
            <person name="Copeland A."/>
            <person name="Deshpande S."/>
            <person name="Nolan M."/>
            <person name="Lucas S."/>
            <person name="Tice H."/>
            <person name="Cheng J.F."/>
            <person name="Han C."/>
            <person name="Detter J.C."/>
            <person name="Woyke T."/>
            <person name="Goodwin L."/>
            <person name="Pitluck S."/>
            <person name="Held B."/>
            <person name="Brettin T."/>
            <person name="Tapia R."/>
            <person name="Ivanova N."/>
            <person name="Mikhailova N."/>
            <person name="Pati A."/>
            <person name="Liolios K."/>
            <person name="Chen A."/>
            <person name="Palaniappan K."/>
            <person name="Land M."/>
            <person name="Hauser L."/>
            <person name="Chang Y.J."/>
            <person name="Jeffries C.D."/>
            <person name="Rohde M."/>
            <person name="Goker M."/>
            <person name="Bristow J."/>
            <person name="Eisen J.A."/>
            <person name="Markowitz V."/>
            <person name="Hugenholtz P."/>
            <person name="Klenk H.P."/>
            <person name="Kyrpides N.C."/>
        </authorList>
    </citation>
    <scope>NUCLEOTIDE SEQUENCE [LARGE SCALE GENOMIC DNA]</scope>
    <source>
        <strain evidence="4">DSM 45221 / IAM 15411 / JCM 23193 / KCTC 12865</strain>
    </source>
</reference>
<dbReference type="RefSeq" id="WP_013043979.1">
    <property type="nucleotide sequence ID" value="NC_014008.1"/>
</dbReference>
<feature type="signal peptide" evidence="2">
    <location>
        <begin position="1"/>
        <end position="24"/>
    </location>
</feature>
<sequence length="108" mass="11642">MKTRRKQILATCGALSLLMTGSSAFELGTCMLIEVSDQLNTTTATPTIKVSKSTFKASSKSVRRTQTSTSDFAKSSQQQPAETQPGSFSPGFDIIETSPFDTVSFSFE</sequence>
<keyword evidence="4" id="KW-1185">Reference proteome</keyword>
<evidence type="ECO:0000256" key="1">
    <source>
        <dbReference type="SAM" id="MobiDB-lite"/>
    </source>
</evidence>
<dbReference type="HOGENOM" id="CLU_2192563_0_0_0"/>
<feature type="chain" id="PRO_5003071276" description="Lipoprotein" evidence="2">
    <location>
        <begin position="25"/>
        <end position="108"/>
    </location>
</feature>
<feature type="region of interest" description="Disordered" evidence="1">
    <location>
        <begin position="55"/>
        <end position="94"/>
    </location>
</feature>
<evidence type="ECO:0008006" key="5">
    <source>
        <dbReference type="Google" id="ProtNLM"/>
    </source>
</evidence>
<feature type="compositionally biased region" description="Polar residues" evidence="1">
    <location>
        <begin position="55"/>
        <end position="87"/>
    </location>
</feature>
<gene>
    <name evidence="3" type="ordered locus">Caka_2240</name>
</gene>
<proteinExistence type="predicted"/>
<organism evidence="3 4">
    <name type="scientific">Coraliomargarita akajimensis (strain DSM 45221 / IAM 15411 / JCM 23193 / KCTC 12865 / 04OKA010-24)</name>
    <dbReference type="NCBI Taxonomy" id="583355"/>
    <lineage>
        <taxon>Bacteria</taxon>
        <taxon>Pseudomonadati</taxon>
        <taxon>Verrucomicrobiota</taxon>
        <taxon>Opitutia</taxon>
        <taxon>Puniceicoccales</taxon>
        <taxon>Coraliomargaritaceae</taxon>
        <taxon>Coraliomargarita</taxon>
    </lineage>
</organism>